<dbReference type="PANTHER" id="PTHR11487">
    <property type="entry name" value="THIOESTERASE"/>
    <property type="match status" value="1"/>
</dbReference>
<dbReference type="InterPro" id="IPR012223">
    <property type="entry name" value="TEII"/>
</dbReference>
<dbReference type="SMART" id="SM00824">
    <property type="entry name" value="PKS_TE"/>
    <property type="match status" value="1"/>
</dbReference>
<dbReference type="PANTHER" id="PTHR11487:SF0">
    <property type="entry name" value="S-ACYL FATTY ACID SYNTHASE THIOESTERASE, MEDIUM CHAIN"/>
    <property type="match status" value="1"/>
</dbReference>
<accession>A0A1G9LFW5</accession>
<dbReference type="SUPFAM" id="SSF53474">
    <property type="entry name" value="alpha/beta-Hydrolases"/>
    <property type="match status" value="1"/>
</dbReference>
<dbReference type="Gene3D" id="3.40.50.1820">
    <property type="entry name" value="alpha/beta hydrolase"/>
    <property type="match status" value="1"/>
</dbReference>
<sequence length="259" mass="28729">MTIITTRQREQWLRPLRVQDVPRLRLVCFPHAGGAASFFKTWGARLPEGVELYGVQYPGRQDRVREPFARTVDELAGPVASALRPLAEVPTALFGHSMGAAVAHETARLLEAEPGGPPAGLVVSGRPAPDRLRRTEVYLGGEEALLADLRRLGGTSEEVLDDPALRELILPTLAADYRLIETYRPRDLSPIRTPVCACVSDADPEVNQEEAAAWERHTTGPFRLRVFPGDHFYLVPQEERLVEQLLEFCGLPGRWPSTP</sequence>
<keyword evidence="5" id="KW-1185">Reference proteome</keyword>
<dbReference type="OrthoDB" id="8480037at2"/>
<dbReference type="GO" id="GO:0008610">
    <property type="term" value="P:lipid biosynthetic process"/>
    <property type="evidence" value="ECO:0007669"/>
    <property type="project" value="TreeGrafter"/>
</dbReference>
<dbReference type="InterPro" id="IPR001031">
    <property type="entry name" value="Thioesterase"/>
</dbReference>
<gene>
    <name evidence="4" type="ORF">SAMN05421869_1285</name>
</gene>
<protein>
    <submittedName>
        <fullName evidence="4">Pyochelin biosynthetic protein PchC</fullName>
    </submittedName>
</protein>
<comment type="similarity">
    <text evidence="1">Belongs to the thioesterase family.</text>
</comment>
<evidence type="ECO:0000259" key="3">
    <source>
        <dbReference type="SMART" id="SM00824"/>
    </source>
</evidence>
<dbReference type="Pfam" id="PF00975">
    <property type="entry name" value="Thioesterase"/>
    <property type="match status" value="1"/>
</dbReference>
<dbReference type="InterPro" id="IPR029058">
    <property type="entry name" value="AB_hydrolase_fold"/>
</dbReference>
<evidence type="ECO:0000256" key="2">
    <source>
        <dbReference type="ARBA" id="ARBA00022801"/>
    </source>
</evidence>
<dbReference type="AlphaFoldDB" id="A0A1G9LFW5"/>
<evidence type="ECO:0000256" key="1">
    <source>
        <dbReference type="ARBA" id="ARBA00007169"/>
    </source>
</evidence>
<feature type="domain" description="Thioesterase TesA-like" evidence="3">
    <location>
        <begin position="27"/>
        <end position="246"/>
    </location>
</feature>
<dbReference type="Proteomes" id="UP000199202">
    <property type="component" value="Unassembled WGS sequence"/>
</dbReference>
<dbReference type="STRING" id="633440.SAMN05421869_1285"/>
<name>A0A1G9LFW5_9ACTN</name>
<proteinExistence type="inferred from homology"/>
<dbReference type="GO" id="GO:0016787">
    <property type="term" value="F:hydrolase activity"/>
    <property type="evidence" value="ECO:0007669"/>
    <property type="project" value="UniProtKB-KW"/>
</dbReference>
<dbReference type="InterPro" id="IPR020802">
    <property type="entry name" value="TesA-like"/>
</dbReference>
<keyword evidence="2" id="KW-0378">Hydrolase</keyword>
<evidence type="ECO:0000313" key="5">
    <source>
        <dbReference type="Proteomes" id="UP000199202"/>
    </source>
</evidence>
<evidence type="ECO:0000313" key="4">
    <source>
        <dbReference type="EMBL" id="SDL60889.1"/>
    </source>
</evidence>
<reference evidence="4 5" key="1">
    <citation type="submission" date="2016-10" db="EMBL/GenBank/DDBJ databases">
        <authorList>
            <person name="de Groot N.N."/>
        </authorList>
    </citation>
    <scope>NUCLEOTIDE SEQUENCE [LARGE SCALE GENOMIC DNA]</scope>
    <source>
        <strain evidence="4 5">CGMCC 4.6533</strain>
    </source>
</reference>
<dbReference type="RefSeq" id="WP_090945264.1">
    <property type="nucleotide sequence ID" value="NZ_FNDJ01000028.1"/>
</dbReference>
<organism evidence="4 5">
    <name type="scientific">Nonomuraea jiangxiensis</name>
    <dbReference type="NCBI Taxonomy" id="633440"/>
    <lineage>
        <taxon>Bacteria</taxon>
        <taxon>Bacillati</taxon>
        <taxon>Actinomycetota</taxon>
        <taxon>Actinomycetes</taxon>
        <taxon>Streptosporangiales</taxon>
        <taxon>Streptosporangiaceae</taxon>
        <taxon>Nonomuraea</taxon>
    </lineage>
</organism>
<dbReference type="EMBL" id="FNDJ01000028">
    <property type="protein sequence ID" value="SDL60889.1"/>
    <property type="molecule type" value="Genomic_DNA"/>
</dbReference>